<evidence type="ECO:0000256" key="9">
    <source>
        <dbReference type="ARBA" id="ARBA00022737"/>
    </source>
</evidence>
<dbReference type="Pfam" id="PF17982">
    <property type="entry name" value="C5HCH"/>
    <property type="match status" value="1"/>
</dbReference>
<evidence type="ECO:0000259" key="21">
    <source>
        <dbReference type="PROSITE" id="PS50868"/>
    </source>
</evidence>
<evidence type="ECO:0000256" key="5">
    <source>
        <dbReference type="ARBA" id="ARBA00022603"/>
    </source>
</evidence>
<dbReference type="Pfam" id="PF00856">
    <property type="entry name" value="SET"/>
    <property type="match status" value="1"/>
</dbReference>
<keyword evidence="6" id="KW-0808">Transferase</keyword>
<dbReference type="PANTHER" id="PTHR22884">
    <property type="entry name" value="SET DOMAIN PROTEINS"/>
    <property type="match status" value="1"/>
</dbReference>
<dbReference type="InterPro" id="IPR036910">
    <property type="entry name" value="HMG_box_dom_sf"/>
</dbReference>
<keyword evidence="13" id="KW-0805">Transcription regulation</keyword>
<accession>A0A1B6DWX6</accession>
<keyword evidence="12" id="KW-0156">Chromatin regulator</keyword>
<dbReference type="InterPro" id="IPR001965">
    <property type="entry name" value="Znf_PHD"/>
</dbReference>
<dbReference type="GO" id="GO:0008270">
    <property type="term" value="F:zinc ion binding"/>
    <property type="evidence" value="ECO:0007669"/>
    <property type="project" value="UniProtKB-KW"/>
</dbReference>
<feature type="region of interest" description="Disordered" evidence="17">
    <location>
        <begin position="262"/>
        <end position="368"/>
    </location>
</feature>
<feature type="compositionally biased region" description="Polar residues" evidence="17">
    <location>
        <begin position="310"/>
        <end position="325"/>
    </location>
</feature>
<dbReference type="CDD" id="cd15568">
    <property type="entry name" value="PHD5_NSD"/>
    <property type="match status" value="1"/>
</dbReference>
<feature type="compositionally biased region" description="Polar residues" evidence="17">
    <location>
        <begin position="588"/>
        <end position="604"/>
    </location>
</feature>
<dbReference type="SMART" id="SM00317">
    <property type="entry name" value="SET"/>
    <property type="match status" value="1"/>
</dbReference>
<dbReference type="InterPro" id="IPR011011">
    <property type="entry name" value="Znf_FYVE_PHD"/>
</dbReference>
<feature type="compositionally biased region" description="Basic and acidic residues" evidence="17">
    <location>
        <begin position="329"/>
        <end position="361"/>
    </location>
</feature>
<dbReference type="Pfam" id="PF23004">
    <property type="entry name" value="PHDvar_NSD"/>
    <property type="match status" value="1"/>
</dbReference>
<dbReference type="Gene3D" id="2.170.270.10">
    <property type="entry name" value="SET domain"/>
    <property type="match status" value="1"/>
</dbReference>
<feature type="domain" description="PWWP" evidence="20">
    <location>
        <begin position="821"/>
        <end position="883"/>
    </location>
</feature>
<dbReference type="GO" id="GO:0032259">
    <property type="term" value="P:methylation"/>
    <property type="evidence" value="ECO:0007669"/>
    <property type="project" value="UniProtKB-KW"/>
</dbReference>
<feature type="compositionally biased region" description="Polar residues" evidence="17">
    <location>
        <begin position="34"/>
        <end position="48"/>
    </location>
</feature>
<dbReference type="SMART" id="SM00249">
    <property type="entry name" value="PHD"/>
    <property type="match status" value="5"/>
</dbReference>
<dbReference type="PROSITE" id="PS50812">
    <property type="entry name" value="PWWP"/>
    <property type="match status" value="2"/>
</dbReference>
<dbReference type="InterPro" id="IPR000313">
    <property type="entry name" value="PWWP_dom"/>
</dbReference>
<dbReference type="InterPro" id="IPR003616">
    <property type="entry name" value="Post-SET_dom"/>
</dbReference>
<dbReference type="EMBL" id="GEDC01007115">
    <property type="protein sequence ID" value="JAS30183.1"/>
    <property type="molecule type" value="Transcribed_RNA"/>
</dbReference>
<feature type="domain" description="SET" evidence="19">
    <location>
        <begin position="1004"/>
        <end position="1117"/>
    </location>
</feature>
<feature type="domain" description="PHD-type" evidence="18">
    <location>
        <begin position="1172"/>
        <end position="1235"/>
    </location>
</feature>
<dbReference type="SUPFAM" id="SSF47095">
    <property type="entry name" value="HMG-box"/>
    <property type="match status" value="1"/>
</dbReference>
<gene>
    <name evidence="23" type="ORF">g.9065</name>
</gene>
<dbReference type="CDD" id="cd15567">
    <property type="entry name" value="PHD4_NSD"/>
    <property type="match status" value="1"/>
</dbReference>
<dbReference type="InterPro" id="IPR019786">
    <property type="entry name" value="Zinc_finger_PHD-type_CS"/>
</dbReference>
<name>A0A1B6DWX6_9HEMI</name>
<dbReference type="Gene3D" id="2.30.30.140">
    <property type="match status" value="2"/>
</dbReference>
<dbReference type="InterPro" id="IPR046341">
    <property type="entry name" value="SET_dom_sf"/>
</dbReference>
<evidence type="ECO:0008006" key="24">
    <source>
        <dbReference type="Google" id="ProtNLM"/>
    </source>
</evidence>
<evidence type="ECO:0000256" key="2">
    <source>
        <dbReference type="ARBA" id="ARBA00004286"/>
    </source>
</evidence>
<dbReference type="CDD" id="cd15566">
    <property type="entry name" value="PHD3_NSD"/>
    <property type="match status" value="1"/>
</dbReference>
<evidence type="ECO:0000256" key="17">
    <source>
        <dbReference type="SAM" id="MobiDB-lite"/>
    </source>
</evidence>
<dbReference type="CDD" id="cd05838">
    <property type="entry name" value="PWWP_NSD_rpt2"/>
    <property type="match status" value="1"/>
</dbReference>
<dbReference type="PROSITE" id="PS50016">
    <property type="entry name" value="ZF_PHD_2"/>
    <property type="match status" value="2"/>
</dbReference>
<dbReference type="Pfam" id="PF00628">
    <property type="entry name" value="PHD"/>
    <property type="match status" value="1"/>
</dbReference>
<keyword evidence="7" id="KW-0949">S-adenosyl-L-methionine</keyword>
<dbReference type="Pfam" id="PF22908">
    <property type="entry name" value="PHD_NSD"/>
    <property type="match status" value="1"/>
</dbReference>
<keyword evidence="8" id="KW-0479">Metal-binding</keyword>
<keyword evidence="5" id="KW-0489">Methyltransferase</keyword>
<dbReference type="InterPro" id="IPR019787">
    <property type="entry name" value="Znf_PHD-finger"/>
</dbReference>
<evidence type="ECO:0000256" key="11">
    <source>
        <dbReference type="ARBA" id="ARBA00022833"/>
    </source>
</evidence>
<feature type="domain" description="PWWP" evidence="20">
    <location>
        <begin position="131"/>
        <end position="196"/>
    </location>
</feature>
<dbReference type="GO" id="GO:0140938">
    <property type="term" value="F:histone H3 methyltransferase activity"/>
    <property type="evidence" value="ECO:0007669"/>
    <property type="project" value="UniProtKB-ARBA"/>
</dbReference>
<evidence type="ECO:0000256" key="6">
    <source>
        <dbReference type="ARBA" id="ARBA00022679"/>
    </source>
</evidence>
<keyword evidence="9" id="KW-0677">Repeat</keyword>
<dbReference type="GO" id="GO:0016279">
    <property type="term" value="F:protein-lysine N-methyltransferase activity"/>
    <property type="evidence" value="ECO:0007669"/>
    <property type="project" value="UniProtKB-ARBA"/>
</dbReference>
<evidence type="ECO:0000259" key="20">
    <source>
        <dbReference type="PROSITE" id="PS50812"/>
    </source>
</evidence>
<feature type="domain" description="PHD-type" evidence="18">
    <location>
        <begin position="772"/>
        <end position="816"/>
    </location>
</feature>
<dbReference type="PROSITE" id="PS51215">
    <property type="entry name" value="AWS"/>
    <property type="match status" value="1"/>
</dbReference>
<dbReference type="InterPro" id="IPR001214">
    <property type="entry name" value="SET_dom"/>
</dbReference>
<feature type="non-terminal residue" evidence="23">
    <location>
        <position position="1"/>
    </location>
</feature>
<evidence type="ECO:0000256" key="12">
    <source>
        <dbReference type="ARBA" id="ARBA00022853"/>
    </source>
</evidence>
<dbReference type="SMART" id="SM00570">
    <property type="entry name" value="AWS"/>
    <property type="match status" value="1"/>
</dbReference>
<evidence type="ECO:0000256" key="3">
    <source>
        <dbReference type="ARBA" id="ARBA00022454"/>
    </source>
</evidence>
<dbReference type="InterPro" id="IPR006560">
    <property type="entry name" value="AWS_dom"/>
</dbReference>
<dbReference type="PROSITE" id="PS50280">
    <property type="entry name" value="SET"/>
    <property type="match status" value="1"/>
</dbReference>
<dbReference type="InterPro" id="IPR041306">
    <property type="entry name" value="C5HCH"/>
</dbReference>
<keyword evidence="14" id="KW-0804">Transcription</keyword>
<dbReference type="Gene3D" id="3.30.40.10">
    <property type="entry name" value="Zinc/RING finger domain, C3HC4 (zinc finger)"/>
    <property type="match status" value="4"/>
</dbReference>
<comment type="subcellular location">
    <subcellularLocation>
        <location evidence="2">Chromosome</location>
    </subcellularLocation>
    <subcellularLocation>
        <location evidence="1">Nucleus</location>
    </subcellularLocation>
</comment>
<dbReference type="PROSITE" id="PS50868">
    <property type="entry name" value="POST_SET"/>
    <property type="match status" value="1"/>
</dbReference>
<evidence type="ECO:0000259" key="22">
    <source>
        <dbReference type="PROSITE" id="PS51215"/>
    </source>
</evidence>
<evidence type="ECO:0000256" key="10">
    <source>
        <dbReference type="ARBA" id="ARBA00022771"/>
    </source>
</evidence>
<dbReference type="GO" id="GO:0005634">
    <property type="term" value="C:nucleus"/>
    <property type="evidence" value="ECO:0007669"/>
    <property type="project" value="UniProtKB-SubCell"/>
</dbReference>
<dbReference type="SMART" id="SM00508">
    <property type="entry name" value="PostSET"/>
    <property type="match status" value="1"/>
</dbReference>
<keyword evidence="3" id="KW-0158">Chromosome</keyword>
<dbReference type="AlphaFoldDB" id="A0A1B6DWX6"/>
<dbReference type="CDD" id="cd20144">
    <property type="entry name" value="PWWP_NSD_rpt1"/>
    <property type="match status" value="1"/>
</dbReference>
<feature type="domain" description="AWS" evidence="22">
    <location>
        <begin position="952"/>
        <end position="1002"/>
    </location>
</feature>
<dbReference type="InterPro" id="IPR050777">
    <property type="entry name" value="SET2_Histone-Lys_MeTrsfase"/>
</dbReference>
<keyword evidence="15" id="KW-0539">Nucleus</keyword>
<feature type="region of interest" description="Disordered" evidence="17">
    <location>
        <begin position="586"/>
        <end position="619"/>
    </location>
</feature>
<sequence>QSNEIDTNSEPREKELDQVVPIEISITSSSIASNTMDLTSELNSSSKSRYGRSHKPKSSGDFLSHDKKLSAAMRVSDYNLMENYHFSKDKKKTRKRFRPCSAPLDADAVPSTSGTDDAHEIDDKLKDKWKTGDLVFARIGKHPYWPAIITPDPERKPRNHLYVGGRSKLQIHVQFFADNCRRSWVSSTCIIPFCGFAGFFELQDENEKKMTKSSFKKSGFRITNETLAWWTDAVSDAEGIESKTREERLNFVSVENLRDLSITKTPETEKQRPSNNMLQTEKGAATPCSSKKRHLEDDDDNYKKTEKQQHLNNAPQSEKNASPCSTKKRPLEDDSDNKTPVKQKKIDKAGEINSSEREKSPPLRTIADRKKRQASLLEIARSNAIDPTKQPKVVLKKIKIGKYVPKLAKEKGIKHKKKERAEPFKNYCSKMYQITKDNAPDLPDREIYKILCSRWKKLSDVQQSRFKKRSACPPENPFDFDMDTVSDESCVNEDILETSTNSSEPSTSSTATRSTVTRKLPSLFYGVKAEKACSICEEPGDTVRCRGICNGVYHIKCLNEKQNNPNFKGFNKQEESCVVKKKGRKMKSSISKSEKLPSTVTQSPAKVDNNKDSDSSEDSEDFRCYNCVQDKSPVCFACNTNLEQEAHSSSSAAPNKLYRCHAARCGKFYHKQCLEIWPQSVWGPPRRHEVHDDIKLLTCPQHCCHTCVSDNPTANQARYANDKIVRCIRCPSSYHYGNYCIPAGSEIITQTQIICPLHCETKKKTGSSHINAAWCFICASGGSLICCDQCPTAFHADCLNISPPEGSYICEDCQTGRYPLFGEIVWVKLGAYRWWPAQIQFPFQIPLNILNLKHTTGEFVVQFFGSHDYFWVNRGRVFLLQENDNASKSGKKSSVDTIYNKAVKEALAAYQVFREEKAARDAGVRPGMKPPPYIKIKTNKPVGNVKYDFNSSSVPACECKADSENPCAQDSDCLNRLLSVECDPSVCPAGERCNNQMFEKRLYHHVTPFPTDGRGWGLKTVENIKKGEFIIEYVGEMIDEVEYKRRLEQKNENYYFLVLDKDHFLDAGPKGNMSRFMNHSCQPNCETQKWTVGGCTRVGLFALENITAGKELVFNYNLEAFGNQKKPCLCNAPNCSGFIGSKASKQTPSDDEKKSKPVKKKLMRLWTEKYSDDECFICFEGGDLINCDNKKCTKAYHNTCLDKPKKTQGFWVCPWHHCSVCKKKKVQRCSLCVNSYCTDHATGNIILDEQRGLLCKEHQFLAKQSTTSSSSDSIEY</sequence>
<dbReference type="SUPFAM" id="SSF82199">
    <property type="entry name" value="SET domain"/>
    <property type="match status" value="1"/>
</dbReference>
<evidence type="ECO:0000256" key="7">
    <source>
        <dbReference type="ARBA" id="ARBA00022691"/>
    </source>
</evidence>
<evidence type="ECO:0000259" key="18">
    <source>
        <dbReference type="PROSITE" id="PS50016"/>
    </source>
</evidence>
<organism evidence="23">
    <name type="scientific">Clastoptera arizonana</name>
    <name type="common">Arizona spittle bug</name>
    <dbReference type="NCBI Taxonomy" id="38151"/>
    <lineage>
        <taxon>Eukaryota</taxon>
        <taxon>Metazoa</taxon>
        <taxon>Ecdysozoa</taxon>
        <taxon>Arthropoda</taxon>
        <taxon>Hexapoda</taxon>
        <taxon>Insecta</taxon>
        <taxon>Pterygota</taxon>
        <taxon>Neoptera</taxon>
        <taxon>Paraneoptera</taxon>
        <taxon>Hemiptera</taxon>
        <taxon>Auchenorrhyncha</taxon>
        <taxon>Cercopoidea</taxon>
        <taxon>Clastopteridae</taxon>
        <taxon>Clastoptera</taxon>
    </lineage>
</organism>
<feature type="region of interest" description="Disordered" evidence="17">
    <location>
        <begin position="1"/>
        <end position="21"/>
    </location>
</feature>
<feature type="region of interest" description="Disordered" evidence="17">
    <location>
        <begin position="33"/>
        <end position="65"/>
    </location>
</feature>
<reference evidence="23" key="1">
    <citation type="submission" date="2015-12" db="EMBL/GenBank/DDBJ databases">
        <title>De novo transcriptome assembly of four potential Pierce s Disease insect vectors from Arizona vineyards.</title>
        <authorList>
            <person name="Tassone E.E."/>
        </authorList>
    </citation>
    <scope>NUCLEOTIDE SEQUENCE</scope>
</reference>
<evidence type="ECO:0000256" key="1">
    <source>
        <dbReference type="ARBA" id="ARBA00004123"/>
    </source>
</evidence>
<dbReference type="Pfam" id="PF17907">
    <property type="entry name" value="AWS"/>
    <property type="match status" value="1"/>
</dbReference>
<evidence type="ECO:0000259" key="19">
    <source>
        <dbReference type="PROSITE" id="PS50280"/>
    </source>
</evidence>
<feature type="domain" description="Post-SET" evidence="21">
    <location>
        <begin position="1124"/>
        <end position="1140"/>
    </location>
</feature>
<dbReference type="SUPFAM" id="SSF57903">
    <property type="entry name" value="FYVE/PHD zinc finger"/>
    <property type="match status" value="3"/>
</dbReference>
<protein>
    <recommendedName>
        <fullName evidence="24">Histone-lysine N-methyltransferase</fullName>
    </recommendedName>
</protein>
<evidence type="ECO:0000256" key="8">
    <source>
        <dbReference type="ARBA" id="ARBA00022723"/>
    </source>
</evidence>
<keyword evidence="11" id="KW-0862">Zinc</keyword>
<dbReference type="InterPro" id="IPR013083">
    <property type="entry name" value="Znf_RING/FYVE/PHD"/>
</dbReference>
<proteinExistence type="predicted"/>
<dbReference type="SMART" id="SM00293">
    <property type="entry name" value="PWWP"/>
    <property type="match status" value="2"/>
</dbReference>
<dbReference type="InterPro" id="IPR055197">
    <property type="entry name" value="PHDvar_NSD"/>
</dbReference>
<evidence type="ECO:0000313" key="23">
    <source>
        <dbReference type="EMBL" id="JAS30183.1"/>
    </source>
</evidence>
<dbReference type="InterPro" id="IPR055198">
    <property type="entry name" value="NSD_PHD"/>
</dbReference>
<evidence type="ECO:0000256" key="15">
    <source>
        <dbReference type="ARBA" id="ARBA00023242"/>
    </source>
</evidence>
<dbReference type="PROSITE" id="PS01359">
    <property type="entry name" value="ZF_PHD_1"/>
    <property type="match status" value="1"/>
</dbReference>
<evidence type="ECO:0000256" key="13">
    <source>
        <dbReference type="ARBA" id="ARBA00023015"/>
    </source>
</evidence>
<evidence type="ECO:0000256" key="14">
    <source>
        <dbReference type="ARBA" id="ARBA00023163"/>
    </source>
</evidence>
<evidence type="ECO:0000256" key="4">
    <source>
        <dbReference type="ARBA" id="ARBA00022553"/>
    </source>
</evidence>
<evidence type="ECO:0000256" key="16">
    <source>
        <dbReference type="PROSITE-ProRule" id="PRU00146"/>
    </source>
</evidence>
<keyword evidence="10 16" id="KW-0863">Zinc-finger</keyword>
<dbReference type="FunFam" id="2.30.30.140:FF:000099">
    <property type="entry name" value="Histone-lysine N-methyltransferase"/>
    <property type="match status" value="1"/>
</dbReference>
<dbReference type="GO" id="GO:0005694">
    <property type="term" value="C:chromosome"/>
    <property type="evidence" value="ECO:0007669"/>
    <property type="project" value="UniProtKB-SubCell"/>
</dbReference>
<dbReference type="SUPFAM" id="SSF63748">
    <property type="entry name" value="Tudor/PWWP/MBT"/>
    <property type="match status" value="2"/>
</dbReference>
<keyword evidence="4" id="KW-0597">Phosphoprotein</keyword>
<dbReference type="Pfam" id="PF00855">
    <property type="entry name" value="PWWP"/>
    <property type="match status" value="2"/>
</dbReference>